<sequence length="273" mass="29522">MEESQPRPLALEWAARTEVGMVRSNNQDSMFAGGRLLAVADGMGGMAAGDVASRLAIEAMTPLDEEFAGSDLLTALRTAVSDANRRIRDEVEADPEKQGMGTTLTAILFSGDRVGLVHIGDSRAYLLRGEDFDQVTRDDTYVQMLVDEGRITLEEAATHPQRSLVSRVLQGQPTDPVYSVVPARAGDRYLLCSDGLSGVLRAETIEEVLREHDDVAECADRLVDLAMRAGGPDNITAVVADIVGDDVPEPKGLRHRLKSWLGRDEVNGARLPA</sequence>
<keyword evidence="6" id="KW-0464">Manganese</keyword>
<dbReference type="EMBL" id="BONQ01000168">
    <property type="protein sequence ID" value="GIG52074.1"/>
    <property type="molecule type" value="Genomic_DNA"/>
</dbReference>
<evidence type="ECO:0000256" key="2">
    <source>
        <dbReference type="ARBA" id="ARBA00013081"/>
    </source>
</evidence>
<name>A0A919UE40_9ACTN</name>
<evidence type="ECO:0000256" key="4">
    <source>
        <dbReference type="ARBA" id="ARBA00022801"/>
    </source>
</evidence>
<reference evidence="13" key="1">
    <citation type="submission" date="2021-01" db="EMBL/GenBank/DDBJ databases">
        <title>Whole genome shotgun sequence of Dactylosporangium siamense NBRC 106093.</title>
        <authorList>
            <person name="Komaki H."/>
            <person name="Tamura T."/>
        </authorList>
    </citation>
    <scope>NUCLEOTIDE SEQUENCE</scope>
    <source>
        <strain evidence="13">NBRC 106093</strain>
    </source>
</reference>
<evidence type="ECO:0000256" key="1">
    <source>
        <dbReference type="ARBA" id="ARBA00001936"/>
    </source>
</evidence>
<evidence type="ECO:0000256" key="10">
    <source>
        <dbReference type="ARBA" id="ARBA00077741"/>
    </source>
</evidence>
<dbReference type="AlphaFoldDB" id="A0A919UE40"/>
<comment type="caution">
    <text evidence="13">The sequence shown here is derived from an EMBL/GenBank/DDBJ whole genome shotgun (WGS) entry which is preliminary data.</text>
</comment>
<dbReference type="EC" id="3.1.3.16" evidence="2"/>
<dbReference type="FunFam" id="3.60.40.10:FF:000002">
    <property type="entry name" value="Serine/threonine phosphatase stp"/>
    <property type="match status" value="1"/>
</dbReference>
<proteinExistence type="predicted"/>
<dbReference type="InterPro" id="IPR036457">
    <property type="entry name" value="PPM-type-like_dom_sf"/>
</dbReference>
<feature type="domain" description="PPM-type phosphatase" evidence="12">
    <location>
        <begin position="12"/>
        <end position="242"/>
    </location>
</feature>
<evidence type="ECO:0000313" key="14">
    <source>
        <dbReference type="Proteomes" id="UP000660611"/>
    </source>
</evidence>
<evidence type="ECO:0000259" key="12">
    <source>
        <dbReference type="PROSITE" id="PS51746"/>
    </source>
</evidence>
<comment type="cofactor">
    <cofactor evidence="1">
        <name>Mn(2+)</name>
        <dbReference type="ChEBI" id="CHEBI:29035"/>
    </cofactor>
</comment>
<organism evidence="13 14">
    <name type="scientific">Dactylosporangium siamense</name>
    <dbReference type="NCBI Taxonomy" id="685454"/>
    <lineage>
        <taxon>Bacteria</taxon>
        <taxon>Bacillati</taxon>
        <taxon>Actinomycetota</taxon>
        <taxon>Actinomycetes</taxon>
        <taxon>Micromonosporales</taxon>
        <taxon>Micromonosporaceae</taxon>
        <taxon>Dactylosporangium</taxon>
    </lineage>
</organism>
<keyword evidence="14" id="KW-1185">Reference proteome</keyword>
<dbReference type="CDD" id="cd00143">
    <property type="entry name" value="PP2Cc"/>
    <property type="match status" value="1"/>
</dbReference>
<dbReference type="SMART" id="SM00332">
    <property type="entry name" value="PP2Cc"/>
    <property type="match status" value="1"/>
</dbReference>
<evidence type="ECO:0000256" key="8">
    <source>
        <dbReference type="ARBA" id="ARBA00048336"/>
    </source>
</evidence>
<dbReference type="PROSITE" id="PS51746">
    <property type="entry name" value="PPM_2"/>
    <property type="match status" value="1"/>
</dbReference>
<evidence type="ECO:0000256" key="6">
    <source>
        <dbReference type="ARBA" id="ARBA00023211"/>
    </source>
</evidence>
<keyword evidence="5" id="KW-0904">Protein phosphatase</keyword>
<dbReference type="Proteomes" id="UP000660611">
    <property type="component" value="Unassembled WGS sequence"/>
</dbReference>
<dbReference type="Pfam" id="PF13672">
    <property type="entry name" value="PP2C_2"/>
    <property type="match status" value="1"/>
</dbReference>
<evidence type="ECO:0000256" key="5">
    <source>
        <dbReference type="ARBA" id="ARBA00022912"/>
    </source>
</evidence>
<evidence type="ECO:0000256" key="9">
    <source>
        <dbReference type="ARBA" id="ARBA00071184"/>
    </source>
</evidence>
<keyword evidence="4" id="KW-0378">Hydrolase</keyword>
<evidence type="ECO:0000256" key="11">
    <source>
        <dbReference type="ARBA" id="ARBA00079123"/>
    </source>
</evidence>
<comment type="catalytic activity">
    <reaction evidence="8">
        <text>O-phospho-L-threonyl-[protein] + H2O = L-threonyl-[protein] + phosphate</text>
        <dbReference type="Rhea" id="RHEA:47004"/>
        <dbReference type="Rhea" id="RHEA-COMP:11060"/>
        <dbReference type="Rhea" id="RHEA-COMP:11605"/>
        <dbReference type="ChEBI" id="CHEBI:15377"/>
        <dbReference type="ChEBI" id="CHEBI:30013"/>
        <dbReference type="ChEBI" id="CHEBI:43474"/>
        <dbReference type="ChEBI" id="CHEBI:61977"/>
        <dbReference type="EC" id="3.1.3.16"/>
    </reaction>
</comment>
<dbReference type="SMART" id="SM00331">
    <property type="entry name" value="PP2C_SIG"/>
    <property type="match status" value="1"/>
</dbReference>
<accession>A0A919UE40</accession>
<dbReference type="PANTHER" id="PTHR47992">
    <property type="entry name" value="PROTEIN PHOSPHATASE"/>
    <property type="match status" value="1"/>
</dbReference>
<evidence type="ECO:0000313" key="13">
    <source>
        <dbReference type="EMBL" id="GIG52074.1"/>
    </source>
</evidence>
<dbReference type="Gene3D" id="3.60.40.10">
    <property type="entry name" value="PPM-type phosphatase domain"/>
    <property type="match status" value="1"/>
</dbReference>
<evidence type="ECO:0000256" key="7">
    <source>
        <dbReference type="ARBA" id="ARBA00047761"/>
    </source>
</evidence>
<dbReference type="GO" id="GO:0004722">
    <property type="term" value="F:protein serine/threonine phosphatase activity"/>
    <property type="evidence" value="ECO:0007669"/>
    <property type="project" value="UniProtKB-EC"/>
</dbReference>
<gene>
    <name evidence="13" type="ORF">Dsi01nite_101150</name>
</gene>
<dbReference type="SUPFAM" id="SSF81606">
    <property type="entry name" value="PP2C-like"/>
    <property type="match status" value="1"/>
</dbReference>
<keyword evidence="3" id="KW-0479">Metal-binding</keyword>
<dbReference type="InterPro" id="IPR001932">
    <property type="entry name" value="PPM-type_phosphatase-like_dom"/>
</dbReference>
<dbReference type="InterPro" id="IPR015655">
    <property type="entry name" value="PP2C"/>
</dbReference>
<comment type="catalytic activity">
    <reaction evidence="7">
        <text>O-phospho-L-seryl-[protein] + H2O = L-seryl-[protein] + phosphate</text>
        <dbReference type="Rhea" id="RHEA:20629"/>
        <dbReference type="Rhea" id="RHEA-COMP:9863"/>
        <dbReference type="Rhea" id="RHEA-COMP:11604"/>
        <dbReference type="ChEBI" id="CHEBI:15377"/>
        <dbReference type="ChEBI" id="CHEBI:29999"/>
        <dbReference type="ChEBI" id="CHEBI:43474"/>
        <dbReference type="ChEBI" id="CHEBI:83421"/>
        <dbReference type="EC" id="3.1.3.16"/>
    </reaction>
</comment>
<dbReference type="GO" id="GO:0046872">
    <property type="term" value="F:metal ion binding"/>
    <property type="evidence" value="ECO:0007669"/>
    <property type="project" value="UniProtKB-KW"/>
</dbReference>
<evidence type="ECO:0000256" key="3">
    <source>
        <dbReference type="ARBA" id="ARBA00022723"/>
    </source>
</evidence>
<protein>
    <recommendedName>
        <fullName evidence="9">Serine/threonine protein phosphatase PstP</fullName>
        <ecNumber evidence="2">3.1.3.16</ecNumber>
    </recommendedName>
    <alternativeName>
        <fullName evidence="11">Mycobacterial Ser/Thr phosphatase</fullName>
    </alternativeName>
    <alternativeName>
        <fullName evidence="10">PP2C-family Ser/Thr phosphatase</fullName>
    </alternativeName>
</protein>